<dbReference type="InterPro" id="IPR036390">
    <property type="entry name" value="WH_DNA-bd_sf"/>
</dbReference>
<dbReference type="AlphaFoldDB" id="L0WEU3"/>
<dbReference type="Proteomes" id="UP000010164">
    <property type="component" value="Unassembled WGS sequence"/>
</dbReference>
<keyword evidence="3" id="KW-0804">Transcription</keyword>
<dbReference type="PANTHER" id="PTHR33164">
    <property type="entry name" value="TRANSCRIPTIONAL REGULATOR, MARR FAMILY"/>
    <property type="match status" value="1"/>
</dbReference>
<evidence type="ECO:0000259" key="4">
    <source>
        <dbReference type="PROSITE" id="PS50995"/>
    </source>
</evidence>
<dbReference type="Pfam" id="PF01047">
    <property type="entry name" value="MarR"/>
    <property type="match status" value="1"/>
</dbReference>
<name>L0WEU3_9GAMM</name>
<organism evidence="5 6">
    <name type="scientific">Alcanivorax hongdengensis A-11-3</name>
    <dbReference type="NCBI Taxonomy" id="1177179"/>
    <lineage>
        <taxon>Bacteria</taxon>
        <taxon>Pseudomonadati</taxon>
        <taxon>Pseudomonadota</taxon>
        <taxon>Gammaproteobacteria</taxon>
        <taxon>Oceanospirillales</taxon>
        <taxon>Alcanivoracaceae</taxon>
        <taxon>Alcanivorax</taxon>
    </lineage>
</organism>
<keyword evidence="6" id="KW-1185">Reference proteome</keyword>
<dbReference type="STRING" id="1177179.A11A3_03314"/>
<dbReference type="SUPFAM" id="SSF46785">
    <property type="entry name" value="Winged helix' DNA-binding domain"/>
    <property type="match status" value="1"/>
</dbReference>
<evidence type="ECO:0000256" key="2">
    <source>
        <dbReference type="ARBA" id="ARBA00023125"/>
    </source>
</evidence>
<proteinExistence type="predicted"/>
<comment type="caution">
    <text evidence="5">The sequence shown here is derived from an EMBL/GenBank/DDBJ whole genome shotgun (WGS) entry which is preliminary data.</text>
</comment>
<dbReference type="PANTHER" id="PTHR33164:SF64">
    <property type="entry name" value="TRANSCRIPTIONAL REGULATOR SLYA"/>
    <property type="match status" value="1"/>
</dbReference>
<dbReference type="GO" id="GO:0003677">
    <property type="term" value="F:DNA binding"/>
    <property type="evidence" value="ECO:0007669"/>
    <property type="project" value="UniProtKB-KW"/>
</dbReference>
<dbReference type="Gene3D" id="1.10.10.10">
    <property type="entry name" value="Winged helix-like DNA-binding domain superfamily/Winged helix DNA-binding domain"/>
    <property type="match status" value="1"/>
</dbReference>
<evidence type="ECO:0000256" key="3">
    <source>
        <dbReference type="ARBA" id="ARBA00023163"/>
    </source>
</evidence>
<dbReference type="InterPro" id="IPR036388">
    <property type="entry name" value="WH-like_DNA-bd_sf"/>
</dbReference>
<dbReference type="PROSITE" id="PS01117">
    <property type="entry name" value="HTH_MARR_1"/>
    <property type="match status" value="1"/>
</dbReference>
<reference evidence="5 6" key="1">
    <citation type="journal article" date="2012" name="J. Bacteriol.">
        <title>Genome Sequence of the Alkane-Degrading Bacterium Alcanivorax hongdengensis Type Strain A-11-3.</title>
        <authorList>
            <person name="Lai Q."/>
            <person name="Shao Z."/>
        </authorList>
    </citation>
    <scope>NUCLEOTIDE SEQUENCE [LARGE SCALE GENOMIC DNA]</scope>
    <source>
        <strain evidence="5 6">A-11-3</strain>
    </source>
</reference>
<gene>
    <name evidence="5" type="ORF">A11A3_03314</name>
</gene>
<dbReference type="SMART" id="SM00347">
    <property type="entry name" value="HTH_MARR"/>
    <property type="match status" value="1"/>
</dbReference>
<dbReference type="InterPro" id="IPR023187">
    <property type="entry name" value="Tscrpt_reg_MarR-type_CS"/>
</dbReference>
<dbReference type="RefSeq" id="WP_008927849.1">
    <property type="nucleotide sequence ID" value="NZ_AMRJ01000003.1"/>
</dbReference>
<dbReference type="PATRIC" id="fig|1177179.3.peg.662"/>
<evidence type="ECO:0000256" key="1">
    <source>
        <dbReference type="ARBA" id="ARBA00023015"/>
    </source>
</evidence>
<accession>L0WEU3</accession>
<keyword evidence="1" id="KW-0805">Transcription regulation</keyword>
<dbReference type="PROSITE" id="PS50995">
    <property type="entry name" value="HTH_MARR_2"/>
    <property type="match status" value="1"/>
</dbReference>
<dbReference type="OrthoDB" id="32523at2"/>
<dbReference type="EMBL" id="AMRJ01000003">
    <property type="protein sequence ID" value="EKF75353.1"/>
    <property type="molecule type" value="Genomic_DNA"/>
</dbReference>
<dbReference type="PRINTS" id="PR00598">
    <property type="entry name" value="HTHMARR"/>
</dbReference>
<dbReference type="GO" id="GO:0003700">
    <property type="term" value="F:DNA-binding transcription factor activity"/>
    <property type="evidence" value="ECO:0007669"/>
    <property type="project" value="InterPro"/>
</dbReference>
<evidence type="ECO:0000313" key="6">
    <source>
        <dbReference type="Proteomes" id="UP000010164"/>
    </source>
</evidence>
<evidence type="ECO:0000313" key="5">
    <source>
        <dbReference type="EMBL" id="EKF75353.1"/>
    </source>
</evidence>
<protein>
    <submittedName>
        <fullName evidence="5">Transcriptional regulator protein</fullName>
    </submittedName>
</protein>
<keyword evidence="2" id="KW-0238">DNA-binding</keyword>
<dbReference type="GO" id="GO:0006950">
    <property type="term" value="P:response to stress"/>
    <property type="evidence" value="ECO:0007669"/>
    <property type="project" value="TreeGrafter"/>
</dbReference>
<sequence length="146" mass="16710">MSSETTVGFALHDVARMMRRDFDRRARSGGLSRARWQVLWHLAKHEGIHQAALAELLDVAPISLTRQVDNLEQEGLVERRPDPNDRRRFCLYLTEAAQPALDQLRAQAAHTRKRALEGLAKDDIDALKRILDTMRSNLCDRNSEEP</sequence>
<dbReference type="InterPro" id="IPR000835">
    <property type="entry name" value="HTH_MarR-typ"/>
</dbReference>
<dbReference type="eggNOG" id="COG1846">
    <property type="taxonomic scope" value="Bacteria"/>
</dbReference>
<dbReference type="InterPro" id="IPR039422">
    <property type="entry name" value="MarR/SlyA-like"/>
</dbReference>
<feature type="domain" description="HTH marR-type" evidence="4">
    <location>
        <begin position="4"/>
        <end position="136"/>
    </location>
</feature>